<keyword evidence="3" id="KW-1185">Reference proteome</keyword>
<proteinExistence type="predicted"/>
<keyword evidence="1" id="KW-1133">Transmembrane helix</keyword>
<dbReference type="EMBL" id="JBEUSY010000169">
    <property type="protein sequence ID" value="KAL1243614.1"/>
    <property type="molecule type" value="Genomic_DNA"/>
</dbReference>
<organism evidence="2 3">
    <name type="scientific">Trichinella spiralis</name>
    <name type="common">Trichina worm</name>
    <dbReference type="NCBI Taxonomy" id="6334"/>
    <lineage>
        <taxon>Eukaryota</taxon>
        <taxon>Metazoa</taxon>
        <taxon>Ecdysozoa</taxon>
        <taxon>Nematoda</taxon>
        <taxon>Enoplea</taxon>
        <taxon>Dorylaimia</taxon>
        <taxon>Trichinellida</taxon>
        <taxon>Trichinellidae</taxon>
        <taxon>Trichinella</taxon>
    </lineage>
</organism>
<feature type="transmembrane region" description="Helical" evidence="1">
    <location>
        <begin position="48"/>
        <end position="67"/>
    </location>
</feature>
<accession>A0ABR3KVZ7</accession>
<comment type="caution">
    <text evidence="2">The sequence shown here is derived from an EMBL/GenBank/DDBJ whole genome shotgun (WGS) entry which is preliminary data.</text>
</comment>
<evidence type="ECO:0000313" key="2">
    <source>
        <dbReference type="EMBL" id="KAL1243614.1"/>
    </source>
</evidence>
<gene>
    <name evidence="2" type="ORF">TSPI_00362</name>
</gene>
<evidence type="ECO:0000313" key="3">
    <source>
        <dbReference type="Proteomes" id="UP001558632"/>
    </source>
</evidence>
<keyword evidence="1" id="KW-0812">Transmembrane</keyword>
<dbReference type="PROSITE" id="PS51257">
    <property type="entry name" value="PROKAR_LIPOPROTEIN"/>
    <property type="match status" value="1"/>
</dbReference>
<evidence type="ECO:0000256" key="1">
    <source>
        <dbReference type="SAM" id="Phobius"/>
    </source>
</evidence>
<feature type="transmembrane region" description="Helical" evidence="1">
    <location>
        <begin position="17"/>
        <end position="36"/>
    </location>
</feature>
<sequence>MSVYSLRLPAFEVVSSFIIWFAHVAYACFVDGWSIIGRIRDNTNFEWNVWMTMLPYYVLALVLHRFLLWPALNCIAYGWFPVAVGLVYGFTLFITTRIVTNVYSQFGQPDYYVFCVYITYKLLQFISYFSYQIESAKVGGFKKSFFITLRDVRQAQ</sequence>
<feature type="transmembrane region" description="Helical" evidence="1">
    <location>
        <begin position="111"/>
        <end position="131"/>
    </location>
</feature>
<dbReference type="Proteomes" id="UP001558632">
    <property type="component" value="Unassembled WGS sequence"/>
</dbReference>
<keyword evidence="1" id="KW-0472">Membrane</keyword>
<name>A0ABR3KVZ7_TRISP</name>
<reference evidence="2 3" key="1">
    <citation type="submission" date="2024-07" db="EMBL/GenBank/DDBJ databases">
        <title>Enhanced genomic and transcriptomic resources for Trichinella pseudospiralis and T. spiralis underpin the discovery of pronounced molecular differences between stages and species.</title>
        <authorList>
            <person name="Pasi K.K."/>
            <person name="La Rosa G."/>
            <person name="Gomez-Morales M.A."/>
            <person name="Tosini F."/>
            <person name="Sumanam S."/>
            <person name="Young N.D."/>
            <person name="Chang B.C."/>
            <person name="Robin G.B."/>
        </authorList>
    </citation>
    <scope>NUCLEOTIDE SEQUENCE [LARGE SCALE GENOMIC DNA]</scope>
    <source>
        <strain evidence="2">ISS534</strain>
    </source>
</reference>
<feature type="transmembrane region" description="Helical" evidence="1">
    <location>
        <begin position="79"/>
        <end position="99"/>
    </location>
</feature>
<protein>
    <submittedName>
        <fullName evidence="2">Pantothenic acid transporter PanT</fullName>
    </submittedName>
</protein>